<evidence type="ECO:0000313" key="2">
    <source>
        <dbReference type="EMBL" id="RLV57508.1"/>
    </source>
</evidence>
<dbReference type="AlphaFoldDB" id="A0A3L8PSW2"/>
<evidence type="ECO:0000313" key="3">
    <source>
        <dbReference type="Proteomes" id="UP000282515"/>
    </source>
</evidence>
<keyword evidence="3" id="KW-1185">Reference proteome</keyword>
<organism evidence="2 3">
    <name type="scientific">Aeromicrobium phragmitis</name>
    <dbReference type="NCBI Taxonomy" id="2478914"/>
    <lineage>
        <taxon>Bacteria</taxon>
        <taxon>Bacillati</taxon>
        <taxon>Actinomycetota</taxon>
        <taxon>Actinomycetes</taxon>
        <taxon>Propionibacteriales</taxon>
        <taxon>Nocardioidaceae</taxon>
        <taxon>Aeromicrobium</taxon>
    </lineage>
</organism>
<comment type="caution">
    <text evidence="2">The sequence shown here is derived from an EMBL/GenBank/DDBJ whole genome shotgun (WGS) entry which is preliminary data.</text>
</comment>
<feature type="region of interest" description="Disordered" evidence="1">
    <location>
        <begin position="1"/>
        <end position="23"/>
    </location>
</feature>
<feature type="compositionally biased region" description="Basic and acidic residues" evidence="1">
    <location>
        <begin position="13"/>
        <end position="23"/>
    </location>
</feature>
<gene>
    <name evidence="2" type="ORF">D9V41_02450</name>
</gene>
<dbReference type="EMBL" id="RDBF01000001">
    <property type="protein sequence ID" value="RLV57508.1"/>
    <property type="molecule type" value="Genomic_DNA"/>
</dbReference>
<name>A0A3L8PSW2_9ACTN</name>
<sequence length="114" mass="12176">MVKQPVAESDGVDEPRAVTRLDERDGRSDAVIVAGRQHFGAVETDAVDVDVEIASHREMDREGGSHVQAQLLKSAEVAEPPAVSQTQPRRGAKVVSVELVIAVHPYGGKDPAET</sequence>
<protein>
    <submittedName>
        <fullName evidence="2">Uncharacterized protein</fullName>
    </submittedName>
</protein>
<dbReference type="Proteomes" id="UP000282515">
    <property type="component" value="Unassembled WGS sequence"/>
</dbReference>
<accession>A0A3L8PSW2</accession>
<proteinExistence type="predicted"/>
<evidence type="ECO:0000256" key="1">
    <source>
        <dbReference type="SAM" id="MobiDB-lite"/>
    </source>
</evidence>
<reference evidence="2 3" key="1">
    <citation type="submission" date="2018-10" db="EMBL/GenBank/DDBJ databases">
        <title>Aeromicrobium sp. 9W16Y-2 whole genome shotgun sequence.</title>
        <authorList>
            <person name="Li F."/>
        </authorList>
    </citation>
    <scope>NUCLEOTIDE SEQUENCE [LARGE SCALE GENOMIC DNA]</scope>
    <source>
        <strain evidence="2 3">9W16Y-2</strain>
    </source>
</reference>